<comment type="caution">
    <text evidence="1">The sequence shown here is derived from an EMBL/GenBank/DDBJ whole genome shotgun (WGS) entry which is preliminary data.</text>
</comment>
<dbReference type="Proteomes" id="UP000518752">
    <property type="component" value="Unassembled WGS sequence"/>
</dbReference>
<accession>A0A8H5HUP7</accession>
<dbReference type="EMBL" id="JAACJN010000019">
    <property type="protein sequence ID" value="KAF5389815.1"/>
    <property type="molecule type" value="Genomic_DNA"/>
</dbReference>
<name>A0A8H5HUP7_9AGAR</name>
<protein>
    <submittedName>
        <fullName evidence="1">Uncharacterized protein</fullName>
    </submittedName>
</protein>
<evidence type="ECO:0000313" key="1">
    <source>
        <dbReference type="EMBL" id="KAF5389815.1"/>
    </source>
</evidence>
<evidence type="ECO:0000313" key="2">
    <source>
        <dbReference type="Proteomes" id="UP000518752"/>
    </source>
</evidence>
<dbReference type="AlphaFoldDB" id="A0A8H5HUP7"/>
<sequence>MARARLSKDFADPTKPTKSEILGICHRALEDFNGGLDHALKVVLLYNKHTQIWKRSTSGIRPARRFLDKLVYQELGHNWFILYQPMIPSSADINQYQGKVDDLE</sequence>
<gene>
    <name evidence="1" type="ORF">D9757_003709</name>
</gene>
<organism evidence="1 2">
    <name type="scientific">Collybiopsis confluens</name>
    <dbReference type="NCBI Taxonomy" id="2823264"/>
    <lineage>
        <taxon>Eukaryota</taxon>
        <taxon>Fungi</taxon>
        <taxon>Dikarya</taxon>
        <taxon>Basidiomycota</taxon>
        <taxon>Agaricomycotina</taxon>
        <taxon>Agaricomycetes</taxon>
        <taxon>Agaricomycetidae</taxon>
        <taxon>Agaricales</taxon>
        <taxon>Marasmiineae</taxon>
        <taxon>Omphalotaceae</taxon>
        <taxon>Collybiopsis</taxon>
    </lineage>
</organism>
<keyword evidence="2" id="KW-1185">Reference proteome</keyword>
<reference evidence="1 2" key="1">
    <citation type="journal article" date="2020" name="ISME J.">
        <title>Uncovering the hidden diversity of litter-decomposition mechanisms in mushroom-forming fungi.</title>
        <authorList>
            <person name="Floudas D."/>
            <person name="Bentzer J."/>
            <person name="Ahren D."/>
            <person name="Johansson T."/>
            <person name="Persson P."/>
            <person name="Tunlid A."/>
        </authorList>
    </citation>
    <scope>NUCLEOTIDE SEQUENCE [LARGE SCALE GENOMIC DNA]</scope>
    <source>
        <strain evidence="1 2">CBS 406.79</strain>
    </source>
</reference>
<proteinExistence type="predicted"/>